<reference evidence="3" key="1">
    <citation type="submission" date="2016-11" db="UniProtKB">
        <authorList>
            <consortium name="WormBaseParasite"/>
        </authorList>
    </citation>
    <scope>IDENTIFICATION</scope>
</reference>
<feature type="region of interest" description="Disordered" evidence="1">
    <location>
        <begin position="378"/>
        <end position="444"/>
    </location>
</feature>
<feature type="compositionally biased region" description="Low complexity" evidence="1">
    <location>
        <begin position="256"/>
        <end position="266"/>
    </location>
</feature>
<feature type="region of interest" description="Disordered" evidence="1">
    <location>
        <begin position="672"/>
        <end position="699"/>
    </location>
</feature>
<feature type="compositionally biased region" description="Low complexity" evidence="1">
    <location>
        <begin position="378"/>
        <end position="389"/>
    </location>
</feature>
<evidence type="ECO:0000256" key="1">
    <source>
        <dbReference type="SAM" id="MobiDB-lite"/>
    </source>
</evidence>
<evidence type="ECO:0000313" key="3">
    <source>
        <dbReference type="WBParaSite" id="maker-unitig_16018-snap-gene-0.2-mRNA-1"/>
    </source>
</evidence>
<dbReference type="WBParaSite" id="maker-unitig_16018-snap-gene-0.2-mRNA-1">
    <property type="protein sequence ID" value="maker-unitig_16018-snap-gene-0.2-mRNA-1"/>
    <property type="gene ID" value="maker-unitig_16018-snap-gene-0.2"/>
</dbReference>
<dbReference type="AlphaFoldDB" id="A0A1I8F2M4"/>
<dbReference type="Proteomes" id="UP000095280">
    <property type="component" value="Unplaced"/>
</dbReference>
<protein>
    <submittedName>
        <fullName evidence="3">RING-type domain-containing protein</fullName>
    </submittedName>
</protein>
<evidence type="ECO:0000313" key="2">
    <source>
        <dbReference type="Proteomes" id="UP000095280"/>
    </source>
</evidence>
<organism evidence="2 3">
    <name type="scientific">Macrostomum lignano</name>
    <dbReference type="NCBI Taxonomy" id="282301"/>
    <lineage>
        <taxon>Eukaryota</taxon>
        <taxon>Metazoa</taxon>
        <taxon>Spiralia</taxon>
        <taxon>Lophotrochozoa</taxon>
        <taxon>Platyhelminthes</taxon>
        <taxon>Rhabditophora</taxon>
        <taxon>Macrostomorpha</taxon>
        <taxon>Macrostomida</taxon>
        <taxon>Macrostomidae</taxon>
        <taxon>Macrostomum</taxon>
    </lineage>
</organism>
<proteinExistence type="predicted"/>
<keyword evidence="2" id="KW-1185">Reference proteome</keyword>
<feature type="region of interest" description="Disordered" evidence="1">
    <location>
        <begin position="1"/>
        <end position="98"/>
    </location>
</feature>
<feature type="compositionally biased region" description="Basic residues" evidence="1">
    <location>
        <begin position="290"/>
        <end position="299"/>
    </location>
</feature>
<feature type="compositionally biased region" description="Low complexity" evidence="1">
    <location>
        <begin position="198"/>
        <end position="214"/>
    </location>
</feature>
<feature type="compositionally biased region" description="Basic residues" evidence="1">
    <location>
        <begin position="272"/>
        <end position="283"/>
    </location>
</feature>
<name>A0A1I8F2M4_9PLAT</name>
<feature type="compositionally biased region" description="Low complexity" evidence="1">
    <location>
        <begin position="672"/>
        <end position="693"/>
    </location>
</feature>
<sequence>TFSSSTPPQHPAGSSGGAAAAETLQSLLRSPAVNGRASRLDEFLHTNHQPPQPQPRMQSRSLDRITRYAQPAPRASRGSLRRQQQKQQPQGFAFSSPTCADSIMTRSLPPPSAVAMANYAGCPTSRFARRRTRRCPSKRFFQSATSVTMETSTLMTTSLHSDLSTGTAKRTIDSLATPKAFKVKLQDFDGGSPDGVRPNPANCPAEPAAPSHRQPLPPPPRSRGPCWAGWARMKTRSAAAGSQQPPAKADFDGAEETPAATAAEAPVEARRLRARRQPHRWRHSQVSNRLPRRTKRRRRFDIGEPQLLEAQQPGEAGNRLGTRAPPPSSQVVTFAESSLPKRLAGFSGASVTAAAPNSSASAVSTSAAAPAPELLPAAEPAAASSPVAAQPTGPAEDSDGIASPSATADAEEAGAPVLRSGAAAPTPPGNSTARSDRWPLGRPEAALTPVPRLSVHLKAAAAAKASVAGAAASRDSTGATAAATSPTERSSLIMISAALRSAQVLAAGMTAPSAWRPHRQWRRRAASDDTAADGGRVQRRRRYFLLLAEREEQRIRADTDWIEACLDDESWALSGILRVSAGKAACCSTRELAQFRGLCEDNMANGVTQYCDLNGFWAICCLQLQDIGRMLAHVQADPRLPVPAGAASAAFASGTAAATGAAAEAKAVQSSTQTAAADSSSRRSSQPWRSVSVESVSLS</sequence>
<accession>A0A1I8F2M4</accession>
<feature type="region of interest" description="Disordered" evidence="1">
    <location>
        <begin position="186"/>
        <end position="335"/>
    </location>
</feature>